<dbReference type="EMBL" id="ADHJ01000010">
    <property type="protein sequence ID" value="EFU42953.1"/>
    <property type="molecule type" value="Genomic_DNA"/>
</dbReference>
<dbReference type="GO" id="GO:0016987">
    <property type="term" value="F:sigma factor activity"/>
    <property type="evidence" value="ECO:0007669"/>
    <property type="project" value="UniProtKB-KW"/>
</dbReference>
<dbReference type="KEGG" id="pvo:PVOR_05478"/>
<keyword evidence="8" id="KW-1185">Reference proteome</keyword>
<evidence type="ECO:0000259" key="6">
    <source>
        <dbReference type="Pfam" id="PF08281"/>
    </source>
</evidence>
<comment type="similarity">
    <text evidence="1">Belongs to the sigma-70 factor family. ECF subfamily.</text>
</comment>
<dbReference type="InterPro" id="IPR036388">
    <property type="entry name" value="WH-like_DNA-bd_sf"/>
</dbReference>
<dbReference type="InterPro" id="IPR013249">
    <property type="entry name" value="RNA_pol_sigma70_r4_t2"/>
</dbReference>
<evidence type="ECO:0000256" key="4">
    <source>
        <dbReference type="ARBA" id="ARBA00023163"/>
    </source>
</evidence>
<dbReference type="Pfam" id="PF08281">
    <property type="entry name" value="Sigma70_r4_2"/>
    <property type="match status" value="1"/>
</dbReference>
<name>A0A2R9T026_9BACL</name>
<feature type="domain" description="RNA polymerase sigma factor 70 region 4 type 2" evidence="6">
    <location>
        <begin position="112"/>
        <end position="163"/>
    </location>
</feature>
<evidence type="ECO:0000256" key="1">
    <source>
        <dbReference type="ARBA" id="ARBA00010641"/>
    </source>
</evidence>
<dbReference type="Gene3D" id="1.10.1740.10">
    <property type="match status" value="1"/>
</dbReference>
<dbReference type="GO" id="GO:0006352">
    <property type="term" value="P:DNA-templated transcription initiation"/>
    <property type="evidence" value="ECO:0007669"/>
    <property type="project" value="InterPro"/>
</dbReference>
<dbReference type="Proteomes" id="UP000003094">
    <property type="component" value="Unassembled WGS sequence"/>
</dbReference>
<gene>
    <name evidence="7" type="ORF">PVOR_05478</name>
</gene>
<organism evidence="7 8">
    <name type="scientific">Paenibacillus vortex V453</name>
    <dbReference type="NCBI Taxonomy" id="715225"/>
    <lineage>
        <taxon>Bacteria</taxon>
        <taxon>Bacillati</taxon>
        <taxon>Bacillota</taxon>
        <taxon>Bacilli</taxon>
        <taxon>Bacillales</taxon>
        <taxon>Paenibacillaceae</taxon>
        <taxon>Paenibacillus</taxon>
    </lineage>
</organism>
<evidence type="ECO:0000256" key="3">
    <source>
        <dbReference type="ARBA" id="ARBA00023082"/>
    </source>
</evidence>
<dbReference type="SUPFAM" id="SSF88659">
    <property type="entry name" value="Sigma3 and sigma4 domains of RNA polymerase sigma factors"/>
    <property type="match status" value="1"/>
</dbReference>
<dbReference type="Gene3D" id="1.10.10.10">
    <property type="entry name" value="Winged helix-like DNA-binding domain superfamily/Winged helix DNA-binding domain"/>
    <property type="match status" value="1"/>
</dbReference>
<evidence type="ECO:0000313" key="7">
    <source>
        <dbReference type="EMBL" id="EFU42953.1"/>
    </source>
</evidence>
<sequence length="183" mass="21318">MMDHKELAAAACRGDEEAFYSLVTEHRRRLYAIAYSYLHNESDALEVLQETVYRAWMKCGKLKHPEAFVPWLIRILINCCVDEQKRKKRMVPIEEVRSQEMAAEMVSDSKLDLEQALSRMKPKYRHVLILKYYQDMTIADIAKILDCPEGTVKTRLHQGLKLLRQKIEPGGDHIPCLRRKSAC</sequence>
<dbReference type="NCBIfam" id="TIGR02937">
    <property type="entry name" value="sigma70-ECF"/>
    <property type="match status" value="1"/>
</dbReference>
<dbReference type="Pfam" id="PF04542">
    <property type="entry name" value="Sigma70_r2"/>
    <property type="match status" value="1"/>
</dbReference>
<dbReference type="GO" id="GO:0003677">
    <property type="term" value="F:DNA binding"/>
    <property type="evidence" value="ECO:0007669"/>
    <property type="project" value="InterPro"/>
</dbReference>
<dbReference type="InterPro" id="IPR007627">
    <property type="entry name" value="RNA_pol_sigma70_r2"/>
</dbReference>
<keyword evidence="3" id="KW-0731">Sigma factor</keyword>
<protein>
    <submittedName>
        <fullName evidence="7">RNA polymerase, sigma-24 subunit, ECF subfamily protein</fullName>
    </submittedName>
</protein>
<evidence type="ECO:0000259" key="5">
    <source>
        <dbReference type="Pfam" id="PF04542"/>
    </source>
</evidence>
<dbReference type="InterPro" id="IPR039425">
    <property type="entry name" value="RNA_pol_sigma-70-like"/>
</dbReference>
<dbReference type="PANTHER" id="PTHR43133">
    <property type="entry name" value="RNA POLYMERASE ECF-TYPE SIGMA FACTO"/>
    <property type="match status" value="1"/>
</dbReference>
<comment type="caution">
    <text evidence="7">The sequence shown here is derived from an EMBL/GenBank/DDBJ whole genome shotgun (WGS) entry which is preliminary data.</text>
</comment>
<keyword evidence="4" id="KW-0804">Transcription</keyword>
<dbReference type="AlphaFoldDB" id="A0A2R9T026"/>
<dbReference type="CDD" id="cd06171">
    <property type="entry name" value="Sigma70_r4"/>
    <property type="match status" value="1"/>
</dbReference>
<proteinExistence type="inferred from homology"/>
<dbReference type="PANTHER" id="PTHR43133:SF51">
    <property type="entry name" value="RNA POLYMERASE SIGMA FACTOR"/>
    <property type="match status" value="1"/>
</dbReference>
<dbReference type="RefSeq" id="WP_006207986.1">
    <property type="nucleotide sequence ID" value="NZ_ADHJ01000010.1"/>
</dbReference>
<dbReference type="InterPro" id="IPR014284">
    <property type="entry name" value="RNA_pol_sigma-70_dom"/>
</dbReference>
<evidence type="ECO:0000313" key="8">
    <source>
        <dbReference type="Proteomes" id="UP000003094"/>
    </source>
</evidence>
<keyword evidence="2" id="KW-0805">Transcription regulation</keyword>
<accession>A0A2R9T026</accession>
<dbReference type="InterPro" id="IPR013325">
    <property type="entry name" value="RNA_pol_sigma_r2"/>
</dbReference>
<dbReference type="SUPFAM" id="SSF88946">
    <property type="entry name" value="Sigma2 domain of RNA polymerase sigma factors"/>
    <property type="match status" value="1"/>
</dbReference>
<feature type="domain" description="RNA polymerase sigma-70 region 2" evidence="5">
    <location>
        <begin position="22"/>
        <end position="89"/>
    </location>
</feature>
<dbReference type="InterPro" id="IPR013324">
    <property type="entry name" value="RNA_pol_sigma_r3/r4-like"/>
</dbReference>
<evidence type="ECO:0000256" key="2">
    <source>
        <dbReference type="ARBA" id="ARBA00023015"/>
    </source>
</evidence>
<reference evidence="7 8" key="1">
    <citation type="journal article" date="2010" name="BMC Genomics">
        <title>Genome sequence of the pattern forming Paenibacillus vortex bacterium reveals potential for thriving in complex environments.</title>
        <authorList>
            <person name="Sirota-Madi A."/>
            <person name="Olender T."/>
            <person name="Helman Y."/>
            <person name="Ingham C."/>
            <person name="Brainis I."/>
            <person name="Roth D."/>
            <person name="Hagi E."/>
            <person name="Brodsky L."/>
            <person name="Leshkowitz D."/>
            <person name="Galatenko V."/>
            <person name="Nikolaev V."/>
            <person name="Mugasimangalam R.C."/>
            <person name="Bransburg-Zabary S."/>
            <person name="Gutnick D.L."/>
            <person name="Lancet D."/>
            <person name="Ben-Jacob E."/>
        </authorList>
    </citation>
    <scope>NUCLEOTIDE SEQUENCE [LARGE SCALE GENOMIC DNA]</scope>
    <source>
        <strain evidence="7 8">V453</strain>
    </source>
</reference>